<evidence type="ECO:0000256" key="6">
    <source>
        <dbReference type="ARBA" id="ARBA00023136"/>
    </source>
</evidence>
<feature type="transmembrane region" description="Helical" evidence="7">
    <location>
        <begin position="190"/>
        <end position="209"/>
    </location>
</feature>
<dbReference type="Proteomes" id="UP000448199">
    <property type="component" value="Unassembled WGS sequence"/>
</dbReference>
<feature type="transmembrane region" description="Helical" evidence="7">
    <location>
        <begin position="41"/>
        <end position="65"/>
    </location>
</feature>
<dbReference type="InterPro" id="IPR001123">
    <property type="entry name" value="LeuE-type"/>
</dbReference>
<keyword evidence="6 7" id="KW-0472">Membrane</keyword>
<feature type="transmembrane region" description="Helical" evidence="7">
    <location>
        <begin position="71"/>
        <end position="89"/>
    </location>
</feature>
<name>A0A844XLC1_9SPHN</name>
<dbReference type="PIRSF" id="PIRSF006324">
    <property type="entry name" value="LeuE"/>
    <property type="match status" value="1"/>
</dbReference>
<evidence type="ECO:0000256" key="2">
    <source>
        <dbReference type="ARBA" id="ARBA00007928"/>
    </source>
</evidence>
<keyword evidence="4 7" id="KW-0812">Transmembrane</keyword>
<dbReference type="GO" id="GO:0042970">
    <property type="term" value="F:homoserine transmembrane transporter activity"/>
    <property type="evidence" value="ECO:0007669"/>
    <property type="project" value="TreeGrafter"/>
</dbReference>
<reference evidence="8 9" key="1">
    <citation type="submission" date="2019-12" db="EMBL/GenBank/DDBJ databases">
        <title>Genomic-based taxomic classification of the family Erythrobacteraceae.</title>
        <authorList>
            <person name="Xu L."/>
        </authorList>
    </citation>
    <scope>NUCLEOTIDE SEQUENCE [LARGE SCALE GENOMIC DNA]</scope>
    <source>
        <strain evidence="8 9">DSM 17792</strain>
    </source>
</reference>
<dbReference type="EMBL" id="WTYC01000001">
    <property type="protein sequence ID" value="MXO46811.1"/>
    <property type="molecule type" value="Genomic_DNA"/>
</dbReference>
<dbReference type="GO" id="GO:0005886">
    <property type="term" value="C:plasma membrane"/>
    <property type="evidence" value="ECO:0007669"/>
    <property type="project" value="UniProtKB-SubCell"/>
</dbReference>
<evidence type="ECO:0000313" key="9">
    <source>
        <dbReference type="Proteomes" id="UP000448199"/>
    </source>
</evidence>
<gene>
    <name evidence="8" type="ORF">GRI69_00845</name>
</gene>
<dbReference type="OrthoDB" id="9804822at2"/>
<organism evidence="8 9">
    <name type="scientific">Qipengyuania vulgaris</name>
    <dbReference type="NCBI Taxonomy" id="291985"/>
    <lineage>
        <taxon>Bacteria</taxon>
        <taxon>Pseudomonadati</taxon>
        <taxon>Pseudomonadota</taxon>
        <taxon>Alphaproteobacteria</taxon>
        <taxon>Sphingomonadales</taxon>
        <taxon>Erythrobacteraceae</taxon>
        <taxon>Qipengyuania</taxon>
    </lineage>
</organism>
<dbReference type="RefSeq" id="WP_160726438.1">
    <property type="nucleotide sequence ID" value="NZ_WTYC01000001.1"/>
</dbReference>
<feature type="transmembrane region" description="Helical" evidence="7">
    <location>
        <begin position="6"/>
        <end position="29"/>
    </location>
</feature>
<keyword evidence="5 7" id="KW-1133">Transmembrane helix</keyword>
<evidence type="ECO:0000313" key="8">
    <source>
        <dbReference type="EMBL" id="MXO46811.1"/>
    </source>
</evidence>
<evidence type="ECO:0000256" key="5">
    <source>
        <dbReference type="ARBA" id="ARBA00022989"/>
    </source>
</evidence>
<dbReference type="PANTHER" id="PTHR30086:SF14">
    <property type="entry name" value="HOMOSERINE_HOMOSERINE LACTONE EFFLUX PROTEIN"/>
    <property type="match status" value="1"/>
</dbReference>
<dbReference type="AlphaFoldDB" id="A0A844XLC1"/>
<accession>A0A844XLC1</accession>
<keyword evidence="3" id="KW-1003">Cell membrane</keyword>
<protein>
    <submittedName>
        <fullName evidence="8">LysE family transporter</fullName>
    </submittedName>
</protein>
<comment type="caution">
    <text evidence="8">The sequence shown here is derived from an EMBL/GenBank/DDBJ whole genome shotgun (WGS) entry which is preliminary data.</text>
</comment>
<proteinExistence type="inferred from homology"/>
<evidence type="ECO:0000256" key="1">
    <source>
        <dbReference type="ARBA" id="ARBA00004651"/>
    </source>
</evidence>
<evidence type="ECO:0000256" key="3">
    <source>
        <dbReference type="ARBA" id="ARBA00022475"/>
    </source>
</evidence>
<feature type="transmembrane region" description="Helical" evidence="7">
    <location>
        <begin position="146"/>
        <end position="169"/>
    </location>
</feature>
<sequence>MFDPERLLAFALVTATTSIVPGPSMMFVMGQAVWRGARSGWAALLGMQIGYIVWWLAAALGLGTLARTYPLAFRLLAVVGVLYLAWLGVKAVRHSFHAVADDNAEPAQQPSAHAFREGIAVAIGNPKSLVYMVAIIPPFVDPGRAVGWQILVLAVIALVLDLLVGWLYIGAGKRLAKTMERAATRRWIDRAIGIVFILIAAAIAADLYGTQL</sequence>
<comment type="similarity">
    <text evidence="2">Belongs to the Rht family.</text>
</comment>
<dbReference type="PANTHER" id="PTHR30086">
    <property type="entry name" value="ARGININE EXPORTER PROTEIN ARGO"/>
    <property type="match status" value="1"/>
</dbReference>
<comment type="subcellular location">
    <subcellularLocation>
        <location evidence="1">Cell membrane</location>
        <topology evidence="1">Multi-pass membrane protein</topology>
    </subcellularLocation>
</comment>
<keyword evidence="9" id="KW-1185">Reference proteome</keyword>
<dbReference type="Pfam" id="PF01810">
    <property type="entry name" value="LysE"/>
    <property type="match status" value="1"/>
</dbReference>
<evidence type="ECO:0000256" key="7">
    <source>
        <dbReference type="SAM" id="Phobius"/>
    </source>
</evidence>
<evidence type="ECO:0000256" key="4">
    <source>
        <dbReference type="ARBA" id="ARBA00022692"/>
    </source>
</evidence>